<gene>
    <name evidence="1" type="ORF">L9F63_015620</name>
</gene>
<comment type="caution">
    <text evidence="1">The sequence shown here is derived from an EMBL/GenBank/DDBJ whole genome shotgun (WGS) entry which is preliminary data.</text>
</comment>
<accession>A0AAD8A790</accession>
<dbReference type="EMBL" id="JASPKZ010003813">
    <property type="protein sequence ID" value="KAJ9592703.1"/>
    <property type="molecule type" value="Genomic_DNA"/>
</dbReference>
<evidence type="ECO:0000313" key="1">
    <source>
        <dbReference type="EMBL" id="KAJ9592703.1"/>
    </source>
</evidence>
<evidence type="ECO:0000313" key="2">
    <source>
        <dbReference type="Proteomes" id="UP001233999"/>
    </source>
</evidence>
<keyword evidence="2" id="KW-1185">Reference proteome</keyword>
<dbReference type="Proteomes" id="UP001233999">
    <property type="component" value="Unassembled WGS sequence"/>
</dbReference>
<sequence length="98" mass="11082">ITDMKRRDVLLASTATVVVVAAAGKTERGGLSRQNEHPVAKPSVYTCWQRCTLFVYVSQRASARHPSPLSDGGRNKIDKIRVFLPKTIMLRFRTEYFD</sequence>
<dbReference type="AlphaFoldDB" id="A0AAD8A790"/>
<name>A0AAD8A790_DIPPU</name>
<reference evidence="1" key="1">
    <citation type="journal article" date="2023" name="IScience">
        <title>Live-bearing cockroach genome reveals convergent evolutionary mechanisms linked to viviparity in insects and beyond.</title>
        <authorList>
            <person name="Fouks B."/>
            <person name="Harrison M.C."/>
            <person name="Mikhailova A.A."/>
            <person name="Marchal E."/>
            <person name="English S."/>
            <person name="Carruthers M."/>
            <person name="Jennings E.C."/>
            <person name="Chiamaka E.L."/>
            <person name="Frigard R.A."/>
            <person name="Pippel M."/>
            <person name="Attardo G.M."/>
            <person name="Benoit J.B."/>
            <person name="Bornberg-Bauer E."/>
            <person name="Tobe S.S."/>
        </authorList>
    </citation>
    <scope>NUCLEOTIDE SEQUENCE</scope>
    <source>
        <strain evidence="1">Stay&amp;Tobe</strain>
    </source>
</reference>
<feature type="non-terminal residue" evidence="1">
    <location>
        <position position="98"/>
    </location>
</feature>
<reference evidence="1" key="2">
    <citation type="submission" date="2023-05" db="EMBL/GenBank/DDBJ databases">
        <authorList>
            <person name="Fouks B."/>
        </authorList>
    </citation>
    <scope>NUCLEOTIDE SEQUENCE</scope>
    <source>
        <strain evidence="1">Stay&amp;Tobe</strain>
        <tissue evidence="1">Testes</tissue>
    </source>
</reference>
<proteinExistence type="predicted"/>
<organism evidence="1 2">
    <name type="scientific">Diploptera punctata</name>
    <name type="common">Pacific beetle cockroach</name>
    <dbReference type="NCBI Taxonomy" id="6984"/>
    <lineage>
        <taxon>Eukaryota</taxon>
        <taxon>Metazoa</taxon>
        <taxon>Ecdysozoa</taxon>
        <taxon>Arthropoda</taxon>
        <taxon>Hexapoda</taxon>
        <taxon>Insecta</taxon>
        <taxon>Pterygota</taxon>
        <taxon>Neoptera</taxon>
        <taxon>Polyneoptera</taxon>
        <taxon>Dictyoptera</taxon>
        <taxon>Blattodea</taxon>
        <taxon>Blaberoidea</taxon>
        <taxon>Blaberidae</taxon>
        <taxon>Diplopterinae</taxon>
        <taxon>Diploptera</taxon>
    </lineage>
</organism>
<protein>
    <submittedName>
        <fullName evidence="1">Uncharacterized protein</fullName>
    </submittedName>
</protein>
<feature type="non-terminal residue" evidence="1">
    <location>
        <position position="1"/>
    </location>
</feature>